<accession>A0A0M3JQK7</accession>
<evidence type="ECO:0000313" key="3">
    <source>
        <dbReference type="WBParaSite" id="ASIM_0000995801-mRNA-1"/>
    </source>
</evidence>
<gene>
    <name evidence="1" type="ORF">ASIM_LOCUS9696</name>
</gene>
<dbReference type="Proteomes" id="UP000267096">
    <property type="component" value="Unassembled WGS sequence"/>
</dbReference>
<organism evidence="3">
    <name type="scientific">Anisakis simplex</name>
    <name type="common">Herring worm</name>
    <dbReference type="NCBI Taxonomy" id="6269"/>
    <lineage>
        <taxon>Eukaryota</taxon>
        <taxon>Metazoa</taxon>
        <taxon>Ecdysozoa</taxon>
        <taxon>Nematoda</taxon>
        <taxon>Chromadorea</taxon>
        <taxon>Rhabditida</taxon>
        <taxon>Spirurina</taxon>
        <taxon>Ascaridomorpha</taxon>
        <taxon>Ascaridoidea</taxon>
        <taxon>Anisakidae</taxon>
        <taxon>Anisakis</taxon>
        <taxon>Anisakis simplex complex</taxon>
    </lineage>
</organism>
<protein>
    <submittedName>
        <fullName evidence="3">Polyphosphate kinase</fullName>
    </submittedName>
</protein>
<sequence>MNNRIETFISERSNERSELMDDMGDELVFRLPIDMDAKDLKRYLFSGSIVKCRKRLIDTLINVYFH</sequence>
<dbReference type="EMBL" id="UYRR01030639">
    <property type="protein sequence ID" value="VDK41369.1"/>
    <property type="molecule type" value="Genomic_DNA"/>
</dbReference>
<dbReference type="AlphaFoldDB" id="A0A0M3JQK7"/>
<dbReference type="WBParaSite" id="ASIM_0000995801-mRNA-1">
    <property type="protein sequence ID" value="ASIM_0000995801-mRNA-1"/>
    <property type="gene ID" value="ASIM_0000995801"/>
</dbReference>
<keyword evidence="2" id="KW-1185">Reference proteome</keyword>
<reference evidence="3" key="1">
    <citation type="submission" date="2017-02" db="UniProtKB">
        <authorList>
            <consortium name="WormBaseParasite"/>
        </authorList>
    </citation>
    <scope>IDENTIFICATION</scope>
</reference>
<evidence type="ECO:0000313" key="2">
    <source>
        <dbReference type="Proteomes" id="UP000267096"/>
    </source>
</evidence>
<reference evidence="1 2" key="2">
    <citation type="submission" date="2018-11" db="EMBL/GenBank/DDBJ databases">
        <authorList>
            <consortium name="Pathogen Informatics"/>
        </authorList>
    </citation>
    <scope>NUCLEOTIDE SEQUENCE [LARGE SCALE GENOMIC DNA]</scope>
</reference>
<proteinExistence type="predicted"/>
<name>A0A0M3JQK7_ANISI</name>
<evidence type="ECO:0000313" key="1">
    <source>
        <dbReference type="EMBL" id="VDK41369.1"/>
    </source>
</evidence>